<evidence type="ECO:0000256" key="1">
    <source>
        <dbReference type="SAM" id="Phobius"/>
    </source>
</evidence>
<accession>A0AAU8AXW3</accession>
<evidence type="ECO:0000313" key="2">
    <source>
        <dbReference type="EMBL" id="XCD03585.1"/>
    </source>
</evidence>
<organism evidence="3">
    <name type="scientific">Dulem virus 75</name>
    <dbReference type="NCBI Taxonomy" id="3145786"/>
    <lineage>
        <taxon>Viruses</taxon>
        <taxon>Monodnaviria</taxon>
        <taxon>Loebvirae</taxon>
        <taxon>Hofneiviricota</taxon>
        <taxon>Faserviricetes</taxon>
        <taxon>Tubulavirales</taxon>
        <taxon>Inoviridae</taxon>
        <taxon>Inovirus</taxon>
    </lineage>
</organism>
<dbReference type="EMBL" id="PP511378">
    <property type="protein sequence ID" value="XCD03585.1"/>
    <property type="molecule type" value="Genomic_DNA"/>
</dbReference>
<proteinExistence type="predicted"/>
<evidence type="ECO:0008006" key="4">
    <source>
        <dbReference type="Google" id="ProtNLM"/>
    </source>
</evidence>
<keyword evidence="1" id="KW-0472">Membrane</keyword>
<sequence length="331" mass="37045">MFLFGVTVPYSRAVTPQEGWYIAGETTSDVSGKSVDYWIIDNKPNLTPWFFDLDGYFLPTTQLNSSSTVYAYLGERWFGYSYYPWLIDSDWVFRIWINSATVPKGSTSFFIYFFDKSRILQYYVSDSGEQFSGTTTDNIFVSKNAVGITSSTGDLPYTDWSYFSADTFKWTNYTIPSDPLTMSTLDNTNINDLVICAAPQTGGEKYHAKVQMAIQFMCPKDKAPDGMAIGDEWPKLRTMQVEIAGGLTEWAAPYYEALQSESLITDPSEVSHMKGALSSHLDSAIGLPDIDTDLDTSAISSMMDILGPIKQIFPWLIAGLFVIVVIRRGVT</sequence>
<feature type="transmembrane region" description="Helical" evidence="1">
    <location>
        <begin position="312"/>
        <end position="330"/>
    </location>
</feature>
<evidence type="ECO:0000313" key="3">
    <source>
        <dbReference type="EMBL" id="XCD04602.1"/>
    </source>
</evidence>
<keyword evidence="1" id="KW-0812">Transmembrane</keyword>
<protein>
    <recommendedName>
        <fullName evidence="4">DUF2341 domain-containing protein</fullName>
    </recommendedName>
</protein>
<dbReference type="EMBL" id="PP511482">
    <property type="protein sequence ID" value="XCD04602.1"/>
    <property type="molecule type" value="Genomic_DNA"/>
</dbReference>
<name>A0AAU8AXW3_9VIRU</name>
<keyword evidence="1" id="KW-1133">Transmembrane helix</keyword>
<reference evidence="3" key="1">
    <citation type="submission" date="2024-03" db="EMBL/GenBank/DDBJ databases">
        <title>Diverse circular DNA viruses in blood, oral, and fecal samples of captive lemurs.</title>
        <authorList>
            <person name="Paietta E.N."/>
            <person name="Kraberger S."/>
            <person name="Lund M.C."/>
            <person name="Custer J.M."/>
            <person name="Vargas K.M."/>
            <person name="Ehmke E.E."/>
            <person name="Yoder A.D."/>
            <person name="Varsani A."/>
        </authorList>
    </citation>
    <scope>NUCLEOTIDE SEQUENCE</scope>
    <source>
        <strain evidence="2">Duke_18_101</strain>
        <strain evidence="3">Duke_23FS_69</strain>
    </source>
</reference>